<sequence>MRQVLLFFIIFTSFFAVAQNNVYNPLKSKGKLFEYAMFTKAPITDVQELITKQNQLEFQNLSSENQSVGFTSDDYWVTFRLENSASNEKTYYLETARPVTDVAYLYQLQNGKITKFSSGDGIAFEDRQVSHRETVFKVQLPQNTVQKFYLHLKSDGETLNLPLKLYTEEDFTESQL</sequence>
<feature type="signal peptide" evidence="1">
    <location>
        <begin position="1"/>
        <end position="18"/>
    </location>
</feature>
<dbReference type="Gene3D" id="2.60.40.2380">
    <property type="match status" value="1"/>
</dbReference>
<accession>A0A9E8MU03</accession>
<dbReference type="EMBL" id="CP113088">
    <property type="protein sequence ID" value="WAC00925.1"/>
    <property type="molecule type" value="Genomic_DNA"/>
</dbReference>
<evidence type="ECO:0000313" key="3">
    <source>
        <dbReference type="EMBL" id="WAC00925.1"/>
    </source>
</evidence>
<organism evidence="3 4">
    <name type="scientific">Lacinutrix neustonica</name>
    <dbReference type="NCBI Taxonomy" id="2980107"/>
    <lineage>
        <taxon>Bacteria</taxon>
        <taxon>Pseudomonadati</taxon>
        <taxon>Bacteroidota</taxon>
        <taxon>Flavobacteriia</taxon>
        <taxon>Flavobacteriales</taxon>
        <taxon>Flavobacteriaceae</taxon>
        <taxon>Lacinutrix</taxon>
    </lineage>
</organism>
<gene>
    <name evidence="3" type="ORF">N7U66_11900</name>
</gene>
<keyword evidence="4" id="KW-1185">Reference proteome</keyword>
<feature type="domain" description="7TM-DISM receptor extracellular" evidence="2">
    <location>
        <begin position="43"/>
        <end position="167"/>
    </location>
</feature>
<evidence type="ECO:0000313" key="4">
    <source>
        <dbReference type="Proteomes" id="UP001164705"/>
    </source>
</evidence>
<dbReference type="Pfam" id="PF07696">
    <property type="entry name" value="7TMR-DISMED2"/>
    <property type="match status" value="1"/>
</dbReference>
<evidence type="ECO:0000256" key="1">
    <source>
        <dbReference type="SAM" id="SignalP"/>
    </source>
</evidence>
<dbReference type="InterPro" id="IPR011622">
    <property type="entry name" value="7TMR_DISM_rcpt_extracell_dom2"/>
</dbReference>
<dbReference type="Proteomes" id="UP001164705">
    <property type="component" value="Chromosome"/>
</dbReference>
<dbReference type="AlphaFoldDB" id="A0A9E8MU03"/>
<keyword evidence="1" id="KW-0732">Signal</keyword>
<dbReference type="KEGG" id="lnu:N7U66_11900"/>
<protein>
    <recommendedName>
        <fullName evidence="2">7TM-DISM receptor extracellular domain-containing protein</fullName>
    </recommendedName>
</protein>
<name>A0A9E8MU03_9FLAO</name>
<proteinExistence type="predicted"/>
<dbReference type="RefSeq" id="WP_267675473.1">
    <property type="nucleotide sequence ID" value="NZ_CP113088.1"/>
</dbReference>
<feature type="chain" id="PRO_5039372213" description="7TM-DISM receptor extracellular domain-containing protein" evidence="1">
    <location>
        <begin position="19"/>
        <end position="176"/>
    </location>
</feature>
<reference evidence="3" key="1">
    <citation type="submission" date="2022-11" db="EMBL/GenBank/DDBJ databases">
        <title>Lacinutrix neustonica HL-RS19T sp. nov., isolated from the surface microlayer sample of brackish Lake Shihwa.</title>
        <authorList>
            <person name="Choi J.Y."/>
            <person name="Hwang C.Y."/>
        </authorList>
    </citation>
    <scope>NUCLEOTIDE SEQUENCE</scope>
    <source>
        <strain evidence="3">HL-RS19</strain>
    </source>
</reference>
<evidence type="ECO:0000259" key="2">
    <source>
        <dbReference type="Pfam" id="PF07696"/>
    </source>
</evidence>